<evidence type="ECO:0000256" key="3">
    <source>
        <dbReference type="ARBA" id="ARBA00022723"/>
    </source>
</evidence>
<evidence type="ECO:0000256" key="1">
    <source>
        <dbReference type="ARBA" id="ARBA00001970"/>
    </source>
</evidence>
<keyword evidence="3" id="KW-0479">Metal-binding</keyword>
<organism evidence="7 8">
    <name type="scientific">Rhizorhabdus wittichii</name>
    <dbReference type="NCBI Taxonomy" id="160791"/>
    <lineage>
        <taxon>Bacteria</taxon>
        <taxon>Pseudomonadati</taxon>
        <taxon>Pseudomonadota</taxon>
        <taxon>Alphaproteobacteria</taxon>
        <taxon>Sphingomonadales</taxon>
        <taxon>Sphingomonadaceae</taxon>
        <taxon>Rhizorhabdus</taxon>
    </lineage>
</organism>
<comment type="cofactor">
    <cofactor evidence="1">
        <name>heme b</name>
        <dbReference type="ChEBI" id="CHEBI:60344"/>
    </cofactor>
</comment>
<evidence type="ECO:0000256" key="4">
    <source>
        <dbReference type="ARBA" id="ARBA00023004"/>
    </source>
</evidence>
<gene>
    <name evidence="7" type="ORF">HRJ34_17940</name>
</gene>
<dbReference type="AlphaFoldDB" id="A0A975HCB8"/>
<evidence type="ECO:0000256" key="6">
    <source>
        <dbReference type="ARBA" id="ARBA00034312"/>
    </source>
</evidence>
<evidence type="ECO:0000256" key="2">
    <source>
        <dbReference type="ARBA" id="ARBA00022617"/>
    </source>
</evidence>
<evidence type="ECO:0000313" key="7">
    <source>
        <dbReference type="EMBL" id="QTH20221.1"/>
    </source>
</evidence>
<dbReference type="RefSeq" id="WP_047169687.1">
    <property type="nucleotide sequence ID" value="NZ_CP059319.1"/>
</dbReference>
<dbReference type="EMBL" id="CP059319">
    <property type="protein sequence ID" value="QTH20221.1"/>
    <property type="molecule type" value="Genomic_DNA"/>
</dbReference>
<dbReference type="GO" id="GO:0016829">
    <property type="term" value="F:lyase activity"/>
    <property type="evidence" value="ECO:0007669"/>
    <property type="project" value="UniProtKB-KW"/>
</dbReference>
<keyword evidence="5" id="KW-0456">Lyase</keyword>
<comment type="similarity">
    <text evidence="6">Belongs to the heme-containing dehydratase family.</text>
</comment>
<evidence type="ECO:0000256" key="5">
    <source>
        <dbReference type="ARBA" id="ARBA00023239"/>
    </source>
</evidence>
<proteinExistence type="inferred from homology"/>
<name>A0A975HCB8_9SPHN</name>
<dbReference type="InterPro" id="IPR025702">
    <property type="entry name" value="OXD"/>
</dbReference>
<dbReference type="Proteomes" id="UP000664914">
    <property type="component" value="Chromosome"/>
</dbReference>
<keyword evidence="2" id="KW-0349">Heme</keyword>
<reference evidence="7" key="1">
    <citation type="submission" date="2020-07" db="EMBL/GenBank/DDBJ databases">
        <authorList>
            <person name="Camacho E."/>
        </authorList>
    </citation>
    <scope>NUCLEOTIDE SEQUENCE</scope>
    <source>
        <strain evidence="7">MPO218</strain>
    </source>
</reference>
<accession>A0A975HCB8</accession>
<protein>
    <submittedName>
        <fullName evidence="7">Phenylacetaldoxime dehydratase family protein</fullName>
    </submittedName>
</protein>
<reference evidence="7" key="2">
    <citation type="submission" date="2021-04" db="EMBL/GenBank/DDBJ databases">
        <title>Isolation and genomic analysis of the ibuprofen-degrading bacterium Sphingomonas strain MPO218.</title>
        <authorList>
            <person name="Aulestia M."/>
            <person name="Flores A."/>
            <person name="Mangas E.L."/>
            <person name="Perez-Pulido A.J."/>
            <person name="Santero E."/>
            <person name="Camacho E.M."/>
        </authorList>
    </citation>
    <scope>NUCLEOTIDE SEQUENCE</scope>
    <source>
        <strain evidence="7">MPO218</strain>
    </source>
</reference>
<dbReference type="GO" id="GO:0046872">
    <property type="term" value="F:metal ion binding"/>
    <property type="evidence" value="ECO:0007669"/>
    <property type="project" value="UniProtKB-KW"/>
</dbReference>
<evidence type="ECO:0000313" key="8">
    <source>
        <dbReference type="Proteomes" id="UP000664914"/>
    </source>
</evidence>
<dbReference type="Pfam" id="PF13816">
    <property type="entry name" value="Dehydratase_hem"/>
    <property type="match status" value="1"/>
</dbReference>
<keyword evidence="4" id="KW-0408">Iron</keyword>
<sequence>MKSAIPFELQKPRSCPRSCPDGFKPPYPAWMVQGQPGRPQVVMAYFGVQYADADLRSRAEAGFSGICAMLEGDHAAGHVDQASFKDIADYETLVAVAYWSDPAAFGLWRARNDVAGWWESGDRLGDGPGYFREIFFPTNDRFETLFSNPSHPEGVAIAMGGLDLEEIQEHSYWGSMRDRIPAAQVDPLDGAATRSEPPAETVGRRIRVDGLRNLAVIRSGQDWEATRDAEREIYLSEIEPVLDAGMRFLTTDGGSIGCWSNRYMRHRDQQKSFGLSYWRSLRDMETWAESHKTHVAIFEAFLQMAGKLNFQMDLRLYHEVSVLAPDQQFLEYINCHHLTGLIRNN</sequence>